<dbReference type="Proteomes" id="UP000011087">
    <property type="component" value="Unassembled WGS sequence"/>
</dbReference>
<gene>
    <name evidence="1" type="ORF">GUITHDRAFT_121832</name>
</gene>
<name>L1I6W0_GUITC</name>
<sequence length="200" mass="23095">MEFSEWLTTNSAGFYTGTRRNKTYRVSKDTLQLHFEMCSCSECNSRNILWGNPIRATKMCDIATAGGSHMDNEWHRFWRGITSLMTIAQRRGTDMKSVVSELNDLNLTIEMDNSFIPDDREKIAEFYSNEESVHREALVEMCIINGTRVLDAKKWLDDNYQGEDDATLQALENMMQAALYVARELNVSRKRKVRDDSELA</sequence>
<organism evidence="1">
    <name type="scientific">Guillardia theta (strain CCMP2712)</name>
    <name type="common">Cryptophyte</name>
    <dbReference type="NCBI Taxonomy" id="905079"/>
    <lineage>
        <taxon>Eukaryota</taxon>
        <taxon>Cryptophyceae</taxon>
        <taxon>Pyrenomonadales</taxon>
        <taxon>Geminigeraceae</taxon>
        <taxon>Guillardia</taxon>
    </lineage>
</organism>
<evidence type="ECO:0000313" key="1">
    <source>
        <dbReference type="EMBL" id="EKX31986.1"/>
    </source>
</evidence>
<dbReference type="EMBL" id="JH993220">
    <property type="protein sequence ID" value="EKX31986.1"/>
    <property type="molecule type" value="Genomic_DNA"/>
</dbReference>
<reference evidence="1 3" key="1">
    <citation type="journal article" date="2012" name="Nature">
        <title>Algal genomes reveal evolutionary mosaicism and the fate of nucleomorphs.</title>
        <authorList>
            <consortium name="DOE Joint Genome Institute"/>
            <person name="Curtis B.A."/>
            <person name="Tanifuji G."/>
            <person name="Burki F."/>
            <person name="Gruber A."/>
            <person name="Irimia M."/>
            <person name="Maruyama S."/>
            <person name="Arias M.C."/>
            <person name="Ball S.G."/>
            <person name="Gile G.H."/>
            <person name="Hirakawa Y."/>
            <person name="Hopkins J.F."/>
            <person name="Kuo A."/>
            <person name="Rensing S.A."/>
            <person name="Schmutz J."/>
            <person name="Symeonidi A."/>
            <person name="Elias M."/>
            <person name="Eveleigh R.J."/>
            <person name="Herman E.K."/>
            <person name="Klute M.J."/>
            <person name="Nakayama T."/>
            <person name="Obornik M."/>
            <person name="Reyes-Prieto A."/>
            <person name="Armbrust E.V."/>
            <person name="Aves S.J."/>
            <person name="Beiko R.G."/>
            <person name="Coutinho P."/>
            <person name="Dacks J.B."/>
            <person name="Durnford D.G."/>
            <person name="Fast N.M."/>
            <person name="Green B.R."/>
            <person name="Grisdale C.J."/>
            <person name="Hempel F."/>
            <person name="Henrissat B."/>
            <person name="Hoppner M.P."/>
            <person name="Ishida K."/>
            <person name="Kim E."/>
            <person name="Koreny L."/>
            <person name="Kroth P.G."/>
            <person name="Liu Y."/>
            <person name="Malik S.B."/>
            <person name="Maier U.G."/>
            <person name="McRose D."/>
            <person name="Mock T."/>
            <person name="Neilson J.A."/>
            <person name="Onodera N.T."/>
            <person name="Poole A.M."/>
            <person name="Pritham E.J."/>
            <person name="Richards T.A."/>
            <person name="Rocap G."/>
            <person name="Roy S.W."/>
            <person name="Sarai C."/>
            <person name="Schaack S."/>
            <person name="Shirato S."/>
            <person name="Slamovits C.H."/>
            <person name="Spencer D.F."/>
            <person name="Suzuki S."/>
            <person name="Worden A.Z."/>
            <person name="Zauner S."/>
            <person name="Barry K."/>
            <person name="Bell C."/>
            <person name="Bharti A.K."/>
            <person name="Crow J.A."/>
            <person name="Grimwood J."/>
            <person name="Kramer R."/>
            <person name="Lindquist E."/>
            <person name="Lucas S."/>
            <person name="Salamov A."/>
            <person name="McFadden G.I."/>
            <person name="Lane C.E."/>
            <person name="Keeling P.J."/>
            <person name="Gray M.W."/>
            <person name="Grigoriev I.V."/>
            <person name="Archibald J.M."/>
        </authorList>
    </citation>
    <scope>NUCLEOTIDE SEQUENCE</scope>
    <source>
        <strain evidence="1 3">CCMP2712</strain>
    </source>
</reference>
<reference evidence="2" key="3">
    <citation type="submission" date="2015-06" db="UniProtKB">
        <authorList>
            <consortium name="EnsemblProtists"/>
        </authorList>
    </citation>
    <scope>IDENTIFICATION</scope>
</reference>
<proteinExistence type="predicted"/>
<dbReference type="HOGENOM" id="CLU_1368517_0_0_1"/>
<protein>
    <submittedName>
        <fullName evidence="1 2">Uncharacterized protein</fullName>
    </submittedName>
</protein>
<dbReference type="KEGG" id="gtt:GUITHDRAFT_121832"/>
<accession>L1I6W0</accession>
<reference evidence="3" key="2">
    <citation type="submission" date="2012-11" db="EMBL/GenBank/DDBJ databases">
        <authorList>
            <person name="Kuo A."/>
            <person name="Curtis B.A."/>
            <person name="Tanifuji G."/>
            <person name="Burki F."/>
            <person name="Gruber A."/>
            <person name="Irimia M."/>
            <person name="Maruyama S."/>
            <person name="Arias M.C."/>
            <person name="Ball S.G."/>
            <person name="Gile G.H."/>
            <person name="Hirakawa Y."/>
            <person name="Hopkins J.F."/>
            <person name="Rensing S.A."/>
            <person name="Schmutz J."/>
            <person name="Symeonidi A."/>
            <person name="Elias M."/>
            <person name="Eveleigh R.J."/>
            <person name="Herman E.K."/>
            <person name="Klute M.J."/>
            <person name="Nakayama T."/>
            <person name="Obornik M."/>
            <person name="Reyes-Prieto A."/>
            <person name="Armbrust E.V."/>
            <person name="Aves S.J."/>
            <person name="Beiko R.G."/>
            <person name="Coutinho P."/>
            <person name="Dacks J.B."/>
            <person name="Durnford D.G."/>
            <person name="Fast N.M."/>
            <person name="Green B.R."/>
            <person name="Grisdale C."/>
            <person name="Hempe F."/>
            <person name="Henrissat B."/>
            <person name="Hoppner M.P."/>
            <person name="Ishida K.-I."/>
            <person name="Kim E."/>
            <person name="Koreny L."/>
            <person name="Kroth P.G."/>
            <person name="Liu Y."/>
            <person name="Malik S.-B."/>
            <person name="Maier U.G."/>
            <person name="McRose D."/>
            <person name="Mock T."/>
            <person name="Neilson J.A."/>
            <person name="Onodera N.T."/>
            <person name="Poole A.M."/>
            <person name="Pritham E.J."/>
            <person name="Richards T.A."/>
            <person name="Rocap G."/>
            <person name="Roy S.W."/>
            <person name="Sarai C."/>
            <person name="Schaack S."/>
            <person name="Shirato S."/>
            <person name="Slamovits C.H."/>
            <person name="Spencer D.F."/>
            <person name="Suzuki S."/>
            <person name="Worden A.Z."/>
            <person name="Zauner S."/>
            <person name="Barry K."/>
            <person name="Bell C."/>
            <person name="Bharti A.K."/>
            <person name="Crow J.A."/>
            <person name="Grimwood J."/>
            <person name="Kramer R."/>
            <person name="Lindquist E."/>
            <person name="Lucas S."/>
            <person name="Salamov A."/>
            <person name="McFadden G.I."/>
            <person name="Lane C.E."/>
            <person name="Keeling P.J."/>
            <person name="Gray M.W."/>
            <person name="Grigoriev I.V."/>
            <person name="Archibald J.M."/>
        </authorList>
    </citation>
    <scope>NUCLEOTIDE SEQUENCE</scope>
    <source>
        <strain evidence="3">CCMP2712</strain>
    </source>
</reference>
<dbReference type="PaxDb" id="55529-EKX31986"/>
<evidence type="ECO:0000313" key="3">
    <source>
        <dbReference type="Proteomes" id="UP000011087"/>
    </source>
</evidence>
<keyword evidence="3" id="KW-1185">Reference proteome</keyword>
<dbReference type="EnsemblProtists" id="EKX31986">
    <property type="protein sequence ID" value="EKX31986"/>
    <property type="gene ID" value="GUITHDRAFT_121832"/>
</dbReference>
<evidence type="ECO:0000313" key="2">
    <source>
        <dbReference type="EnsemblProtists" id="EKX31986"/>
    </source>
</evidence>
<dbReference type="AlphaFoldDB" id="L1I6W0"/>
<dbReference type="RefSeq" id="XP_005818966.1">
    <property type="nucleotide sequence ID" value="XM_005818909.1"/>
</dbReference>
<dbReference type="GeneID" id="17288714"/>